<dbReference type="RefSeq" id="WP_151843746.1">
    <property type="nucleotide sequence ID" value="NZ_WBZJ01000001.1"/>
</dbReference>
<proteinExistence type="predicted"/>
<keyword evidence="4" id="KW-1185">Reference proteome</keyword>
<feature type="signal peptide" evidence="2">
    <location>
        <begin position="1"/>
        <end position="21"/>
    </location>
</feature>
<evidence type="ECO:0000313" key="4">
    <source>
        <dbReference type="Proteomes" id="UP000436181"/>
    </source>
</evidence>
<evidence type="ECO:0008006" key="5">
    <source>
        <dbReference type="Google" id="ProtNLM"/>
    </source>
</evidence>
<dbReference type="PROSITE" id="PS51257">
    <property type="entry name" value="PROKAR_LIPOPROTEIN"/>
    <property type="match status" value="1"/>
</dbReference>
<dbReference type="EMBL" id="WBZJ01000001">
    <property type="protein sequence ID" value="KAB3522898.1"/>
    <property type="molecule type" value="Genomic_DNA"/>
</dbReference>
<comment type="caution">
    <text evidence="3">The sequence shown here is derived from an EMBL/GenBank/DDBJ whole genome shotgun (WGS) entry which is preliminary data.</text>
</comment>
<evidence type="ECO:0000313" key="3">
    <source>
        <dbReference type="EMBL" id="KAB3522898.1"/>
    </source>
</evidence>
<name>A0ABQ6VF06_9CORY</name>
<feature type="compositionally biased region" description="Low complexity" evidence="1">
    <location>
        <begin position="34"/>
        <end position="50"/>
    </location>
</feature>
<feature type="chain" id="PRO_5046346131" description="Secreted protein" evidence="2">
    <location>
        <begin position="22"/>
        <end position="241"/>
    </location>
</feature>
<evidence type="ECO:0000256" key="2">
    <source>
        <dbReference type="SAM" id="SignalP"/>
    </source>
</evidence>
<keyword evidence="2" id="KW-0732">Signal</keyword>
<organism evidence="3 4">
    <name type="scientific">Corynebacterium zhongnanshanii</name>
    <dbReference type="NCBI Taxonomy" id="2768834"/>
    <lineage>
        <taxon>Bacteria</taxon>
        <taxon>Bacillati</taxon>
        <taxon>Actinomycetota</taxon>
        <taxon>Actinomycetes</taxon>
        <taxon>Mycobacteriales</taxon>
        <taxon>Corynebacteriaceae</taxon>
        <taxon>Corynebacterium</taxon>
    </lineage>
</organism>
<accession>A0ABQ6VF06</accession>
<gene>
    <name evidence="3" type="ORF">F8377_01640</name>
</gene>
<reference evidence="3 4" key="1">
    <citation type="submission" date="2019-10" db="EMBL/GenBank/DDBJ databases">
        <title>Corynebacterium sp novel species isolated from the respiratory tract of Marmot.</title>
        <authorList>
            <person name="Zhang G."/>
        </authorList>
    </citation>
    <scope>NUCLEOTIDE SEQUENCE [LARGE SCALE GENOMIC DNA]</scope>
    <source>
        <strain evidence="3 4">336</strain>
    </source>
</reference>
<dbReference type="Proteomes" id="UP000436181">
    <property type="component" value="Unassembled WGS sequence"/>
</dbReference>
<evidence type="ECO:0000256" key="1">
    <source>
        <dbReference type="SAM" id="MobiDB-lite"/>
    </source>
</evidence>
<protein>
    <recommendedName>
        <fullName evidence="5">Secreted protein</fullName>
    </recommendedName>
</protein>
<sequence>MSYLRHAVTATMAAAMLLSVAACSKDAPPKEEQTFALQSSSQSASSSDFTSESEADSASESASKNGKKSKGREAEPTPIDEDEPRALSDGSFLLTEDPIGPGSNETIISDYKDLEEQGFSFLRVETSEAGRNGVMQFLAGKQMELAFWAAGLNGYGLSGEWGDAKVELLNESGRDVLNGGDAVKKSFLVHLDGKTPPVEGRYTNLDLDIKLDKPGKYTLKIEVRQPGYAPFKIRQPIVVVD</sequence>
<feature type="region of interest" description="Disordered" evidence="1">
    <location>
        <begin position="25"/>
        <end position="106"/>
    </location>
</feature>